<evidence type="ECO:0000256" key="9">
    <source>
        <dbReference type="PIRSR" id="PIRSR601088-2"/>
    </source>
</evidence>
<dbReference type="EMBL" id="LJCR01000853">
    <property type="protein sequence ID" value="KPV51588.1"/>
    <property type="molecule type" value="Genomic_DNA"/>
</dbReference>
<dbReference type="GO" id="GO:0046872">
    <property type="term" value="F:metal ion binding"/>
    <property type="evidence" value="ECO:0007669"/>
    <property type="project" value="UniProtKB-KW"/>
</dbReference>
<dbReference type="Gene3D" id="3.90.1820.10">
    <property type="entry name" value="AglA-like glucosidase"/>
    <property type="match status" value="1"/>
</dbReference>
<dbReference type="GO" id="GO:0016616">
    <property type="term" value="F:oxidoreductase activity, acting on the CH-OH group of donors, NAD or NADP as acceptor"/>
    <property type="evidence" value="ECO:0007669"/>
    <property type="project" value="InterPro"/>
</dbReference>
<dbReference type="Proteomes" id="UP000050509">
    <property type="component" value="Unassembled WGS sequence"/>
</dbReference>
<dbReference type="InterPro" id="IPR053715">
    <property type="entry name" value="GH4_Enzyme_sf"/>
</dbReference>
<feature type="binding site" evidence="10">
    <location>
        <position position="199"/>
    </location>
    <ligand>
        <name>Mn(2+)</name>
        <dbReference type="ChEBI" id="CHEBI:29035"/>
    </ligand>
</feature>
<evidence type="ECO:0000256" key="1">
    <source>
        <dbReference type="ARBA" id="ARBA00001936"/>
    </source>
</evidence>
<dbReference type="Pfam" id="PF02056">
    <property type="entry name" value="Glyco_hydro_4"/>
    <property type="match status" value="1"/>
</dbReference>
<evidence type="ECO:0000256" key="2">
    <source>
        <dbReference type="ARBA" id="ARBA00010141"/>
    </source>
</evidence>
<evidence type="ECO:0000256" key="11">
    <source>
        <dbReference type="PIRSR" id="PIRSR601088-4"/>
    </source>
</evidence>
<feature type="domain" description="Glycosyl hydrolase family 4 C-terminal" evidence="13">
    <location>
        <begin position="194"/>
        <end position="416"/>
    </location>
</feature>
<comment type="cofactor">
    <cofactor evidence="12">
        <name>NAD(+)</name>
        <dbReference type="ChEBI" id="CHEBI:57540"/>
    </cofactor>
    <text evidence="12">Binds 1 NAD(+) per subunit.</text>
</comment>
<evidence type="ECO:0000256" key="3">
    <source>
        <dbReference type="ARBA" id="ARBA00022723"/>
    </source>
</evidence>
<dbReference type="InterPro" id="IPR022616">
    <property type="entry name" value="Glyco_hydro_4_C"/>
</dbReference>
<feature type="binding site" evidence="10">
    <location>
        <position position="169"/>
    </location>
    <ligand>
        <name>Mn(2+)</name>
        <dbReference type="ChEBI" id="CHEBI:29035"/>
    </ligand>
</feature>
<comment type="caution">
    <text evidence="14">The sequence shown here is derived from an EMBL/GenBank/DDBJ whole genome shotgun (WGS) entry which is preliminary data.</text>
</comment>
<comment type="cofactor">
    <cofactor evidence="1">
        <name>Mn(2+)</name>
        <dbReference type="ChEBI" id="CHEBI:29035"/>
    </cofactor>
</comment>
<evidence type="ECO:0000256" key="10">
    <source>
        <dbReference type="PIRSR" id="PIRSR601088-3"/>
    </source>
</evidence>
<dbReference type="AlphaFoldDB" id="A0A0P9F534"/>
<dbReference type="GO" id="GO:0005975">
    <property type="term" value="P:carbohydrate metabolic process"/>
    <property type="evidence" value="ECO:0007669"/>
    <property type="project" value="InterPro"/>
</dbReference>
<keyword evidence="7" id="KW-0119">Carbohydrate metabolism</keyword>
<keyword evidence="10" id="KW-0170">Cobalt</keyword>
<dbReference type="PANTHER" id="PTHR32092">
    <property type="entry name" value="6-PHOSPHO-BETA-GLUCOSIDASE-RELATED"/>
    <property type="match status" value="1"/>
</dbReference>
<sequence length="441" mass="47521">MAQTRICIVGGGSYNWSPIILRDLAALPDLSGTIVLHDIAPEALEDIQQLGRAIMAATGAQFTIEATTNLEAALRGAEFVIVTITTGGLEAMRHDLEIPRRYGIAQSVGDTVGPGGLSRALRNIPPMLEIARTMERVCPDAWLLNLTNPMTALTRAISKTTKLKVIGLCHELFGVRATLREMFGATNDEISVRVAGVNHLIWLLDLQIRGQDGLQMIREYVAAGKAAPVKATSGTFLSPFQDRWQVKLALLDVFGALPAAGDRHVAEFFPYFLTESTHMGEDYGVLLTEIPHREEVARVARANVRSWLNGSKPLATARSEEHVADIIAAVANGRSIHTIVNLPNAGQIDNLPREAVVETMGMVGPTGAHGVSVGALPPGVLNTVAPHVLNQEMIVEAALTGDRALALQALLNDPLVRDFRTAPRMLDELLRAHAALLPQFA</sequence>
<name>A0A0P9F534_9CHLR</name>
<dbReference type="InterPro" id="IPR036291">
    <property type="entry name" value="NAD(P)-bd_dom_sf"/>
</dbReference>
<dbReference type="PATRIC" id="fig|186479.3.peg.10486"/>
<evidence type="ECO:0000313" key="14">
    <source>
        <dbReference type="EMBL" id="KPV51588.1"/>
    </source>
</evidence>
<evidence type="ECO:0000256" key="7">
    <source>
        <dbReference type="ARBA" id="ARBA00023277"/>
    </source>
</evidence>
<feature type="site" description="Increases basicity of active site Tyr" evidence="11">
    <location>
        <position position="110"/>
    </location>
</feature>
<organism evidence="14 15">
    <name type="scientific">Kouleothrix aurantiaca</name>
    <dbReference type="NCBI Taxonomy" id="186479"/>
    <lineage>
        <taxon>Bacteria</taxon>
        <taxon>Bacillati</taxon>
        <taxon>Chloroflexota</taxon>
        <taxon>Chloroflexia</taxon>
        <taxon>Chloroflexales</taxon>
        <taxon>Roseiflexineae</taxon>
        <taxon>Roseiflexaceae</taxon>
        <taxon>Kouleothrix</taxon>
    </lineage>
</organism>
<keyword evidence="4 12" id="KW-0378">Hydrolase</keyword>
<keyword evidence="8 12" id="KW-0326">Glycosidase</keyword>
<dbReference type="PRINTS" id="PR00732">
    <property type="entry name" value="GLHYDRLASE4"/>
</dbReference>
<gene>
    <name evidence="14" type="ORF">SE17_20355</name>
</gene>
<evidence type="ECO:0000259" key="13">
    <source>
        <dbReference type="Pfam" id="PF11975"/>
    </source>
</evidence>
<evidence type="ECO:0000256" key="4">
    <source>
        <dbReference type="ARBA" id="ARBA00022801"/>
    </source>
</evidence>
<dbReference type="PROSITE" id="PS01324">
    <property type="entry name" value="GLYCOSYL_HYDROL_F4"/>
    <property type="match status" value="1"/>
</dbReference>
<dbReference type="InterPro" id="IPR015955">
    <property type="entry name" value="Lactate_DH/Glyco_Ohase_4_C"/>
</dbReference>
<evidence type="ECO:0000256" key="8">
    <source>
        <dbReference type="ARBA" id="ARBA00023295"/>
    </source>
</evidence>
<evidence type="ECO:0000313" key="15">
    <source>
        <dbReference type="Proteomes" id="UP000050509"/>
    </source>
</evidence>
<dbReference type="Pfam" id="PF11975">
    <property type="entry name" value="Glyco_hydro_4C"/>
    <property type="match status" value="1"/>
</dbReference>
<dbReference type="SUPFAM" id="SSF56327">
    <property type="entry name" value="LDH C-terminal domain-like"/>
    <property type="match status" value="1"/>
</dbReference>
<keyword evidence="10" id="KW-0408">Iron</keyword>
<dbReference type="InterPro" id="IPR019802">
    <property type="entry name" value="GlycHydrolase_4_CS"/>
</dbReference>
<keyword evidence="15" id="KW-1185">Reference proteome</keyword>
<dbReference type="PANTHER" id="PTHR32092:SF2">
    <property type="entry name" value="ALPHA-GALACTURONIDASE"/>
    <property type="match status" value="1"/>
</dbReference>
<dbReference type="GO" id="GO:0004553">
    <property type="term" value="F:hydrolase activity, hydrolyzing O-glycosyl compounds"/>
    <property type="evidence" value="ECO:0007669"/>
    <property type="project" value="InterPro"/>
</dbReference>
<evidence type="ECO:0000256" key="5">
    <source>
        <dbReference type="ARBA" id="ARBA00023027"/>
    </source>
</evidence>
<dbReference type="InterPro" id="IPR001088">
    <property type="entry name" value="Glyco_hydro_4"/>
</dbReference>
<keyword evidence="3 10" id="KW-0479">Metal-binding</keyword>
<evidence type="ECO:0000256" key="6">
    <source>
        <dbReference type="ARBA" id="ARBA00023211"/>
    </source>
</evidence>
<protein>
    <recommendedName>
        <fullName evidence="13">Glycosyl hydrolase family 4 C-terminal domain-containing protein</fullName>
    </recommendedName>
</protein>
<keyword evidence="10" id="KW-0533">Nickel</keyword>
<dbReference type="SUPFAM" id="SSF51735">
    <property type="entry name" value="NAD(P)-binding Rossmann-fold domains"/>
    <property type="match status" value="1"/>
</dbReference>
<keyword evidence="6 10" id="KW-0464">Manganese</keyword>
<evidence type="ECO:0000256" key="12">
    <source>
        <dbReference type="RuleBase" id="RU361152"/>
    </source>
</evidence>
<reference evidence="14 15" key="1">
    <citation type="submission" date="2015-09" db="EMBL/GenBank/DDBJ databases">
        <title>Draft genome sequence of Kouleothrix aurantiaca JCM 19913.</title>
        <authorList>
            <person name="Hemp J."/>
        </authorList>
    </citation>
    <scope>NUCLEOTIDE SEQUENCE [LARGE SCALE GENOMIC DNA]</scope>
    <source>
        <strain evidence="14 15">COM-B</strain>
    </source>
</reference>
<proteinExistence type="inferred from homology"/>
<feature type="binding site" evidence="9">
    <location>
        <position position="148"/>
    </location>
    <ligand>
        <name>substrate</name>
    </ligand>
</feature>
<keyword evidence="5 12" id="KW-0520">NAD</keyword>
<comment type="similarity">
    <text evidence="2 12">Belongs to the glycosyl hydrolase 4 family.</text>
</comment>
<accession>A0A0P9F534</accession>